<keyword evidence="6" id="KW-0915">Sodium</keyword>
<dbReference type="AlphaFoldDB" id="A0AAW5EXY2"/>
<dbReference type="RefSeq" id="WP_247068162.1">
    <property type="nucleotide sequence ID" value="NZ_JAIBCX010000290.1"/>
</dbReference>
<keyword evidence="9" id="KW-0739">Sodium transport</keyword>
<feature type="transmembrane region" description="Helical" evidence="10">
    <location>
        <begin position="6"/>
        <end position="23"/>
    </location>
</feature>
<evidence type="ECO:0000259" key="11">
    <source>
        <dbReference type="Pfam" id="PF00999"/>
    </source>
</evidence>
<dbReference type="Pfam" id="PF00999">
    <property type="entry name" value="Na_H_Exchanger"/>
    <property type="match status" value="1"/>
</dbReference>
<dbReference type="PANTHER" id="PTHR10110">
    <property type="entry name" value="SODIUM/HYDROGEN EXCHANGER"/>
    <property type="match status" value="1"/>
</dbReference>
<keyword evidence="2" id="KW-0813">Transport</keyword>
<evidence type="ECO:0000256" key="5">
    <source>
        <dbReference type="ARBA" id="ARBA00022989"/>
    </source>
</evidence>
<dbReference type="Proteomes" id="UP001202887">
    <property type="component" value="Unassembled WGS sequence"/>
</dbReference>
<name>A0AAW5EXY2_NOVHA</name>
<dbReference type="GO" id="GO:0098719">
    <property type="term" value="P:sodium ion import across plasma membrane"/>
    <property type="evidence" value="ECO:0007669"/>
    <property type="project" value="TreeGrafter"/>
</dbReference>
<evidence type="ECO:0000256" key="6">
    <source>
        <dbReference type="ARBA" id="ARBA00023053"/>
    </source>
</evidence>
<proteinExistence type="predicted"/>
<reference evidence="12" key="1">
    <citation type="journal article" date="2021" name="Polymers (Basel)">
        <title>Highly Stretchable Bacterial Cellulose Produced by Komagataeibacter hansenii SI1.</title>
        <authorList>
            <person name="Cielecka I."/>
            <person name="Ryngajllo M."/>
            <person name="Maniukiewicz W."/>
            <person name="Bielecki S."/>
        </authorList>
    </citation>
    <scope>NUCLEOTIDE SEQUENCE</scope>
    <source>
        <strain evidence="12">SI1</strain>
    </source>
</reference>
<evidence type="ECO:0000256" key="9">
    <source>
        <dbReference type="ARBA" id="ARBA00023201"/>
    </source>
</evidence>
<organism evidence="12 13">
    <name type="scientific">Novacetimonas hansenii</name>
    <name type="common">Komagataeibacter hansenii</name>
    <dbReference type="NCBI Taxonomy" id="436"/>
    <lineage>
        <taxon>Bacteria</taxon>
        <taxon>Pseudomonadati</taxon>
        <taxon>Pseudomonadota</taxon>
        <taxon>Alphaproteobacteria</taxon>
        <taxon>Acetobacterales</taxon>
        <taxon>Acetobacteraceae</taxon>
        <taxon>Novacetimonas</taxon>
    </lineage>
</organism>
<dbReference type="EMBL" id="JAIBCX010000290">
    <property type="protein sequence ID" value="MCJ8355646.1"/>
    <property type="molecule type" value="Genomic_DNA"/>
</dbReference>
<dbReference type="GO" id="GO:0015386">
    <property type="term" value="F:potassium:proton antiporter activity"/>
    <property type="evidence" value="ECO:0007669"/>
    <property type="project" value="TreeGrafter"/>
</dbReference>
<evidence type="ECO:0000313" key="13">
    <source>
        <dbReference type="Proteomes" id="UP001202887"/>
    </source>
</evidence>
<dbReference type="GO" id="GO:0051453">
    <property type="term" value="P:regulation of intracellular pH"/>
    <property type="evidence" value="ECO:0007669"/>
    <property type="project" value="TreeGrafter"/>
</dbReference>
<protein>
    <submittedName>
        <fullName evidence="12">Cation:proton antiporter</fullName>
    </submittedName>
</protein>
<sequence>MEIAGLAAILMAIAVLLVVVSAVQPLARRLELSETVLLAIVGIVIGGAADLVLRNTHLEIFSGAAETLLDFPLNSEAFLLIFLPILVFQGALGIDVRRLAHETATVLLLAVVAVAVSTATIGFALYPFA</sequence>
<feature type="transmembrane region" description="Helical" evidence="10">
    <location>
        <begin position="73"/>
        <end position="94"/>
    </location>
</feature>
<feature type="non-terminal residue" evidence="12">
    <location>
        <position position="129"/>
    </location>
</feature>
<keyword evidence="8 10" id="KW-0472">Membrane</keyword>
<comment type="caution">
    <text evidence="12">The sequence shown here is derived from an EMBL/GenBank/DDBJ whole genome shotgun (WGS) entry which is preliminary data.</text>
</comment>
<evidence type="ECO:0000256" key="4">
    <source>
        <dbReference type="ARBA" id="ARBA00022692"/>
    </source>
</evidence>
<reference evidence="12" key="2">
    <citation type="submission" date="2022-03" db="EMBL/GenBank/DDBJ databases">
        <authorList>
            <person name="Ryngajllo M."/>
            <person name="Jacek P."/>
            <person name="Kubiak K."/>
        </authorList>
    </citation>
    <scope>NUCLEOTIDE SEQUENCE</scope>
    <source>
        <strain evidence="12">SI1</strain>
    </source>
</reference>
<feature type="domain" description="Cation/H+ exchanger transmembrane" evidence="11">
    <location>
        <begin position="18"/>
        <end position="126"/>
    </location>
</feature>
<feature type="transmembrane region" description="Helical" evidence="10">
    <location>
        <begin position="35"/>
        <end position="53"/>
    </location>
</feature>
<feature type="transmembrane region" description="Helical" evidence="10">
    <location>
        <begin position="106"/>
        <end position="126"/>
    </location>
</feature>
<dbReference type="PANTHER" id="PTHR10110:SF86">
    <property type="entry name" value="SODIUM_HYDROGEN EXCHANGER 7"/>
    <property type="match status" value="1"/>
</dbReference>
<evidence type="ECO:0000256" key="10">
    <source>
        <dbReference type="SAM" id="Phobius"/>
    </source>
</evidence>
<keyword evidence="7" id="KW-0406">Ion transport</keyword>
<evidence type="ECO:0000256" key="8">
    <source>
        <dbReference type="ARBA" id="ARBA00023136"/>
    </source>
</evidence>
<comment type="subcellular location">
    <subcellularLocation>
        <location evidence="1">Cell membrane</location>
        <topology evidence="1">Multi-pass membrane protein</topology>
    </subcellularLocation>
</comment>
<keyword evidence="5 10" id="KW-1133">Transmembrane helix</keyword>
<evidence type="ECO:0000256" key="3">
    <source>
        <dbReference type="ARBA" id="ARBA00022475"/>
    </source>
</evidence>
<accession>A0AAW5EXY2</accession>
<evidence type="ECO:0000256" key="2">
    <source>
        <dbReference type="ARBA" id="ARBA00022448"/>
    </source>
</evidence>
<keyword evidence="3" id="KW-1003">Cell membrane</keyword>
<dbReference type="InterPro" id="IPR018422">
    <property type="entry name" value="Cation/H_exchanger_CPA1"/>
</dbReference>
<dbReference type="GO" id="GO:0005886">
    <property type="term" value="C:plasma membrane"/>
    <property type="evidence" value="ECO:0007669"/>
    <property type="project" value="UniProtKB-SubCell"/>
</dbReference>
<dbReference type="InterPro" id="IPR006153">
    <property type="entry name" value="Cation/H_exchanger_TM"/>
</dbReference>
<evidence type="ECO:0000256" key="1">
    <source>
        <dbReference type="ARBA" id="ARBA00004651"/>
    </source>
</evidence>
<dbReference type="GO" id="GO:0015385">
    <property type="term" value="F:sodium:proton antiporter activity"/>
    <property type="evidence" value="ECO:0007669"/>
    <property type="project" value="InterPro"/>
</dbReference>
<evidence type="ECO:0000313" key="12">
    <source>
        <dbReference type="EMBL" id="MCJ8355646.1"/>
    </source>
</evidence>
<keyword evidence="4 10" id="KW-0812">Transmembrane</keyword>
<evidence type="ECO:0000256" key="7">
    <source>
        <dbReference type="ARBA" id="ARBA00023065"/>
    </source>
</evidence>
<gene>
    <name evidence="12" type="ORF">K1W68_16930</name>
</gene>